<accession>A0A0F9BFQ6</accession>
<feature type="non-terminal residue" evidence="1">
    <location>
        <position position="515"/>
    </location>
</feature>
<feature type="non-terminal residue" evidence="1">
    <location>
        <position position="1"/>
    </location>
</feature>
<evidence type="ECO:0000313" key="1">
    <source>
        <dbReference type="EMBL" id="KKL20719.1"/>
    </source>
</evidence>
<gene>
    <name evidence="1" type="ORF">LCGC14_2452650</name>
</gene>
<name>A0A0F9BFQ6_9ZZZZ</name>
<dbReference type="AlphaFoldDB" id="A0A0F9BFQ6"/>
<sequence>VVHNCYVSINEGDRGLLTIKDKGAYPCGLIEDPRVGPKTLYSYATADAGVPGPSPVMYAGPLAPAASRDIIDREKLKAISAQAAEYVNRLIAAISPDLAYAAQPFRIQTPDRKGQPLDWTGAVYNSIEPSENVYSYEFDIAYTNGIAFKYELIGSGGSKHDVSVEGEYDWSKYQAIPPNSKHGYDFVDVQNPISGDYETFLSTTLDYADGTVDGYPGEFWLTIKAEDATSPTSQKEYALLHFINTAAAPPDPLQEQSFKIQACAGDYAANCDNSTPDYIRRGLLQEYWSKARFGFSDYQAVDNPTVGFCIEESVNSPDAIPSAFTTNVRLSSALGDFQTYTYLVDGHHEAILSFMGKNSAPVCDPFKDDETKCRNNFVLMLTSAEGADLVTDTSTRVFDPLPSDCDSAGSDLAKNACYAYNTDLRSDTVGASDQEGIQKVSTYIVDSMSTNPANSAILQEAAELGGGNYYGVENPRSLREELKRAFEDIIKRAASGTAASVLASGEGSGANLIQA</sequence>
<reference evidence="1" key="1">
    <citation type="journal article" date="2015" name="Nature">
        <title>Complex archaea that bridge the gap between prokaryotes and eukaryotes.</title>
        <authorList>
            <person name="Spang A."/>
            <person name="Saw J.H."/>
            <person name="Jorgensen S.L."/>
            <person name="Zaremba-Niedzwiedzka K."/>
            <person name="Martijn J."/>
            <person name="Lind A.E."/>
            <person name="van Eijk R."/>
            <person name="Schleper C."/>
            <person name="Guy L."/>
            <person name="Ettema T.J."/>
        </authorList>
    </citation>
    <scope>NUCLEOTIDE SEQUENCE</scope>
</reference>
<proteinExistence type="predicted"/>
<comment type="caution">
    <text evidence="1">The sequence shown here is derived from an EMBL/GenBank/DDBJ whole genome shotgun (WGS) entry which is preliminary data.</text>
</comment>
<protein>
    <submittedName>
        <fullName evidence="1">Uncharacterized protein</fullName>
    </submittedName>
</protein>
<dbReference type="EMBL" id="LAZR01037991">
    <property type="protein sequence ID" value="KKL20719.1"/>
    <property type="molecule type" value="Genomic_DNA"/>
</dbReference>
<organism evidence="1">
    <name type="scientific">marine sediment metagenome</name>
    <dbReference type="NCBI Taxonomy" id="412755"/>
    <lineage>
        <taxon>unclassified sequences</taxon>
        <taxon>metagenomes</taxon>
        <taxon>ecological metagenomes</taxon>
    </lineage>
</organism>